<gene>
    <name evidence="1" type="ORF">LCGC14_0156800</name>
</gene>
<organism evidence="1">
    <name type="scientific">marine sediment metagenome</name>
    <dbReference type="NCBI Taxonomy" id="412755"/>
    <lineage>
        <taxon>unclassified sequences</taxon>
        <taxon>metagenomes</taxon>
        <taxon>ecological metagenomes</taxon>
    </lineage>
</organism>
<accession>A0A0F9XET5</accession>
<proteinExistence type="predicted"/>
<dbReference type="EMBL" id="LAZR01000057">
    <property type="protein sequence ID" value="KKN97561.1"/>
    <property type="molecule type" value="Genomic_DNA"/>
</dbReference>
<dbReference type="InterPro" id="IPR005358">
    <property type="entry name" value="Puta_zinc/iron-chelating_dom"/>
</dbReference>
<name>A0A0F9XET5_9ZZZZ</name>
<reference evidence="1" key="1">
    <citation type="journal article" date="2015" name="Nature">
        <title>Complex archaea that bridge the gap between prokaryotes and eukaryotes.</title>
        <authorList>
            <person name="Spang A."/>
            <person name="Saw J.H."/>
            <person name="Jorgensen S.L."/>
            <person name="Zaremba-Niedzwiedzka K."/>
            <person name="Martijn J."/>
            <person name="Lind A.E."/>
            <person name="van Eijk R."/>
            <person name="Schleper C."/>
            <person name="Guy L."/>
            <person name="Ettema T.J."/>
        </authorList>
    </citation>
    <scope>NUCLEOTIDE SEQUENCE</scope>
</reference>
<evidence type="ECO:0000313" key="1">
    <source>
        <dbReference type="EMBL" id="KKN97561.1"/>
    </source>
</evidence>
<evidence type="ECO:0008006" key="2">
    <source>
        <dbReference type="Google" id="ProtNLM"/>
    </source>
</evidence>
<dbReference type="AlphaFoldDB" id="A0A0F9XET5"/>
<dbReference type="Pfam" id="PF03692">
    <property type="entry name" value="CxxCxxCC"/>
    <property type="match status" value="1"/>
</dbReference>
<protein>
    <recommendedName>
        <fullName evidence="2">YkgJ family cysteine cluster protein</fullName>
    </recommendedName>
</protein>
<comment type="caution">
    <text evidence="1">The sequence shown here is derived from an EMBL/GenBank/DDBJ whole genome shotgun (WGS) entry which is preliminary data.</text>
</comment>
<sequence length="125" mass="13714">MSEHTPCLNCGACCATFRVSFYWGETDTSPEGSIPSHLTEQISPHMSCMQGTNQPEPRCVSLMGTIGEGVRCNIYENRSSTCREFPYHGENGHESDHCQRARALHGLAPLSFNSQDPKIIPTVAA</sequence>